<comment type="caution">
    <text evidence="4">The sequence shown here is derived from an EMBL/GenBank/DDBJ whole genome shotgun (WGS) entry which is preliminary data.</text>
</comment>
<protein>
    <submittedName>
        <fullName evidence="4">NAD-dependent epimerase/dehydratase</fullName>
    </submittedName>
</protein>
<reference evidence="4 5" key="1">
    <citation type="journal article" date="2014" name="PLoS Genet.">
        <title>Phylogenetically driven sequencing of extremely halophilic archaea reveals strategies for static and dynamic osmo-response.</title>
        <authorList>
            <person name="Becker E.A."/>
            <person name="Seitzer P.M."/>
            <person name="Tritt A."/>
            <person name="Larsen D."/>
            <person name="Krusor M."/>
            <person name="Yao A.I."/>
            <person name="Wu D."/>
            <person name="Madern D."/>
            <person name="Eisen J.A."/>
            <person name="Darling A.E."/>
            <person name="Facciotti M.T."/>
        </authorList>
    </citation>
    <scope>NUCLEOTIDE SEQUENCE [LARGE SCALE GENOMIC DNA]</scope>
    <source>
        <strain evidence="4 5">JCM 9100</strain>
    </source>
</reference>
<dbReference type="Gene3D" id="3.40.50.720">
    <property type="entry name" value="NAD(P)-binding Rossmann-like Domain"/>
    <property type="match status" value="1"/>
</dbReference>
<dbReference type="RefSeq" id="WP_004598907.1">
    <property type="nucleotide sequence ID" value="NZ_AOJM01000078.1"/>
</dbReference>
<feature type="domain" description="NAD-dependent epimerase/dehydratase" evidence="3">
    <location>
        <begin position="9"/>
        <end position="238"/>
    </location>
</feature>
<dbReference type="PANTHER" id="PTHR43000">
    <property type="entry name" value="DTDP-D-GLUCOSE 4,6-DEHYDRATASE-RELATED"/>
    <property type="match status" value="1"/>
</dbReference>
<feature type="region of interest" description="Disordered" evidence="2">
    <location>
        <begin position="276"/>
        <end position="301"/>
    </location>
</feature>
<dbReference type="AlphaFoldDB" id="M0EF39"/>
<evidence type="ECO:0000313" key="5">
    <source>
        <dbReference type="Proteomes" id="UP000011526"/>
    </source>
</evidence>
<dbReference type="Pfam" id="PF01370">
    <property type="entry name" value="Epimerase"/>
    <property type="match status" value="1"/>
</dbReference>
<organism evidence="4 5">
    <name type="scientific">Halorubrum distributum JCM 9100</name>
    <dbReference type="NCBI Taxonomy" id="1227467"/>
    <lineage>
        <taxon>Archaea</taxon>
        <taxon>Methanobacteriati</taxon>
        <taxon>Methanobacteriota</taxon>
        <taxon>Stenosarchaea group</taxon>
        <taxon>Halobacteria</taxon>
        <taxon>Halobacteriales</taxon>
        <taxon>Haloferacaceae</taxon>
        <taxon>Halorubrum</taxon>
        <taxon>Halorubrum distributum group</taxon>
    </lineage>
</organism>
<dbReference type="SUPFAM" id="SSF51735">
    <property type="entry name" value="NAD(P)-binding Rossmann-fold domains"/>
    <property type="match status" value="1"/>
</dbReference>
<sequence>MNTPTGQSILVTGGAGFIGSHLVETLVTDNDVTVLDNLTSGRREWVADQATLIEADIRDSEAVEEAAAGADIIFHEAANVSVERSVEGPVDSHEVNVDSTLQLLECAREEDARFIYASSAAVYGTPDSVPIRETDPKAPASPYGLEKLTADEYCRLYNELYNVKTVALRYFNVYGPRQRGGQYSGVIDIFLKQARRGEEITVHGDGEQTRDFVHVDDVVAANCLAAVNGTPGETYNIGTGESITINGLAQLIVDTFESDSRITHVAARDGDIERSRPSIQKARDELEFEPSRSLGSEIESL</sequence>
<proteinExistence type="inferred from homology"/>
<evidence type="ECO:0000256" key="2">
    <source>
        <dbReference type="SAM" id="MobiDB-lite"/>
    </source>
</evidence>
<dbReference type="InterPro" id="IPR036291">
    <property type="entry name" value="NAD(P)-bd_dom_sf"/>
</dbReference>
<evidence type="ECO:0000313" key="4">
    <source>
        <dbReference type="EMBL" id="ELZ45492.1"/>
    </source>
</evidence>
<comment type="similarity">
    <text evidence="1">Belongs to the NAD(P)-dependent epimerase/dehydratase family.</text>
</comment>
<accession>M0EF39</accession>
<dbReference type="Proteomes" id="UP000011526">
    <property type="component" value="Unassembled WGS sequence"/>
</dbReference>
<dbReference type="PATRIC" id="fig|1227467.4.peg.2716"/>
<dbReference type="EMBL" id="AOJM01000078">
    <property type="protein sequence ID" value="ELZ45492.1"/>
    <property type="molecule type" value="Genomic_DNA"/>
</dbReference>
<evidence type="ECO:0000256" key="1">
    <source>
        <dbReference type="ARBA" id="ARBA00007637"/>
    </source>
</evidence>
<evidence type="ECO:0000259" key="3">
    <source>
        <dbReference type="Pfam" id="PF01370"/>
    </source>
</evidence>
<feature type="compositionally biased region" description="Basic and acidic residues" evidence="2">
    <location>
        <begin position="276"/>
        <end position="285"/>
    </location>
</feature>
<gene>
    <name evidence="4" type="ORF">C465_13830</name>
</gene>
<dbReference type="InterPro" id="IPR001509">
    <property type="entry name" value="Epimerase_deHydtase"/>
</dbReference>
<keyword evidence="5" id="KW-1185">Reference proteome</keyword>
<name>M0EF39_9EURY</name>